<name>V4M475_EUTSA</name>
<keyword evidence="1" id="KW-0732">Signal</keyword>
<evidence type="ECO:0008006" key="4">
    <source>
        <dbReference type="Google" id="ProtNLM"/>
    </source>
</evidence>
<dbReference type="EMBL" id="KI517416">
    <property type="protein sequence ID" value="ESQ47038.1"/>
    <property type="molecule type" value="Genomic_DNA"/>
</dbReference>
<dbReference type="PANTHER" id="PTHR31607:SF35">
    <property type="entry name" value="TRANSMEMBRANE PROTEIN"/>
    <property type="match status" value="1"/>
</dbReference>
<accession>V4M475</accession>
<organism evidence="2 3">
    <name type="scientific">Eutrema salsugineum</name>
    <name type="common">Saltwater cress</name>
    <name type="synonym">Sisymbrium salsugineum</name>
    <dbReference type="NCBI Taxonomy" id="72664"/>
    <lineage>
        <taxon>Eukaryota</taxon>
        <taxon>Viridiplantae</taxon>
        <taxon>Streptophyta</taxon>
        <taxon>Embryophyta</taxon>
        <taxon>Tracheophyta</taxon>
        <taxon>Spermatophyta</taxon>
        <taxon>Magnoliopsida</taxon>
        <taxon>eudicotyledons</taxon>
        <taxon>Gunneridae</taxon>
        <taxon>Pentapetalae</taxon>
        <taxon>rosids</taxon>
        <taxon>malvids</taxon>
        <taxon>Brassicales</taxon>
        <taxon>Brassicaceae</taxon>
        <taxon>Eutremeae</taxon>
        <taxon>Eutrema</taxon>
    </lineage>
</organism>
<protein>
    <recommendedName>
        <fullName evidence="4">DUF1216 domain-containing protein</fullName>
    </recommendedName>
</protein>
<sequence>MARISLLFSLAFSLALGSLFLSVSGHAPPAPIRKQLCPKTVSELQTLPFTQIIDMLSRKERLAPKTPEFKAMFTMCKGYVTYLESLYKFENPIVDVLGIAKAKYALMTKAILAARASVSGKVDKKTSVKLRKSCAALTKGFLKIQETIVTISAKHDFKADAKINVQESKNIGDAMKYFKKSINAFMDVVKELEKKKMKKVGLHARTLEEDRDGERRQVKNAFERWMREFADKYGGYLGGRRELSEADFNANSHAGADAKTIYEKFSHYFGGYLEGDHSHGRQLTEAKTAGGKVNGTDQSTLDKFSRFFGSFLSGKAHGRELAEAPTASGKVNGTDQSTLDKFSRFFGPFLSGKPHGRELAEAQTGVNAGAQADGKVSGRFEEITKYFGPWFGGKSHGRELTEAGVNAEAQADGKVNGRFEEITKYLGPWFGGKSHGRELTEAGVNAGAQADGKVSGRFEEITKYFGPWFGGKSHGRELTEAGVNAGGKVKGSYEEFLKYIGVGVGGKFQIDGAGKMKVAGGDGFRSLNRAHKKHLVSMEA</sequence>
<dbReference type="Proteomes" id="UP000030689">
    <property type="component" value="Unassembled WGS sequence"/>
</dbReference>
<dbReference type="PANTHER" id="PTHR31607">
    <property type="entry name" value="DUF1216 DOMAIN-CONTAINING PROTEIN-RELATED"/>
    <property type="match status" value="1"/>
</dbReference>
<dbReference type="KEGG" id="eus:EUTSA_v10027713mg"/>
<feature type="signal peptide" evidence="1">
    <location>
        <begin position="1"/>
        <end position="17"/>
    </location>
</feature>
<evidence type="ECO:0000313" key="2">
    <source>
        <dbReference type="EMBL" id="ESQ47038.1"/>
    </source>
</evidence>
<evidence type="ECO:0000313" key="3">
    <source>
        <dbReference type="Proteomes" id="UP000030689"/>
    </source>
</evidence>
<dbReference type="OrthoDB" id="1085070at2759"/>
<proteinExistence type="predicted"/>
<keyword evidence="3" id="KW-1185">Reference proteome</keyword>
<dbReference type="AlphaFoldDB" id="V4M475"/>
<reference evidence="2 3" key="1">
    <citation type="journal article" date="2013" name="Front. Plant Sci.">
        <title>The Reference Genome of the Halophytic Plant Eutrema salsugineum.</title>
        <authorList>
            <person name="Yang R."/>
            <person name="Jarvis D.E."/>
            <person name="Chen H."/>
            <person name="Beilstein M.A."/>
            <person name="Grimwood J."/>
            <person name="Jenkins J."/>
            <person name="Shu S."/>
            <person name="Prochnik S."/>
            <person name="Xin M."/>
            <person name="Ma C."/>
            <person name="Schmutz J."/>
            <person name="Wing R.A."/>
            <person name="Mitchell-Olds T."/>
            <person name="Schumaker K.S."/>
            <person name="Wang X."/>
        </authorList>
    </citation>
    <scope>NUCLEOTIDE SEQUENCE [LARGE SCALE GENOMIC DNA]</scope>
</reference>
<dbReference type="OMA" id="WFGGKSH"/>
<dbReference type="Gramene" id="ESQ47038">
    <property type="protein sequence ID" value="ESQ47038"/>
    <property type="gene ID" value="EUTSA_v10027713mg"/>
</dbReference>
<gene>
    <name evidence="2" type="ORF">EUTSA_v10027713mg</name>
</gene>
<evidence type="ECO:0000256" key="1">
    <source>
        <dbReference type="SAM" id="SignalP"/>
    </source>
</evidence>
<feature type="chain" id="PRO_5004722263" description="DUF1216 domain-containing protein" evidence="1">
    <location>
        <begin position="18"/>
        <end position="540"/>
    </location>
</feature>